<evidence type="ECO:0000313" key="2">
    <source>
        <dbReference type="EMBL" id="KAF1923794.1"/>
    </source>
</evidence>
<evidence type="ECO:0000256" key="1">
    <source>
        <dbReference type="SAM" id="Phobius"/>
    </source>
</evidence>
<dbReference type="Proteomes" id="UP000800082">
    <property type="component" value="Unassembled WGS sequence"/>
</dbReference>
<protein>
    <submittedName>
        <fullName evidence="2">Uncharacterized protein</fullName>
    </submittedName>
</protein>
<evidence type="ECO:0000313" key="3">
    <source>
        <dbReference type="Proteomes" id="UP000800082"/>
    </source>
</evidence>
<dbReference type="GeneID" id="54355833"/>
<feature type="transmembrane region" description="Helical" evidence="1">
    <location>
        <begin position="165"/>
        <end position="184"/>
    </location>
</feature>
<accession>A0A6A5R9V0</accession>
<dbReference type="AlphaFoldDB" id="A0A6A5R9V0"/>
<feature type="transmembrane region" description="Helical" evidence="1">
    <location>
        <begin position="105"/>
        <end position="125"/>
    </location>
</feature>
<name>A0A6A5R9V0_9PLEO</name>
<keyword evidence="3" id="KW-1185">Reference proteome</keyword>
<dbReference type="OrthoDB" id="3766999at2759"/>
<gene>
    <name evidence="2" type="ORF">M421DRAFT_9404</name>
</gene>
<reference evidence="2" key="1">
    <citation type="journal article" date="2020" name="Stud. Mycol.">
        <title>101 Dothideomycetes genomes: a test case for predicting lifestyles and emergence of pathogens.</title>
        <authorList>
            <person name="Haridas S."/>
            <person name="Albert R."/>
            <person name="Binder M."/>
            <person name="Bloem J."/>
            <person name="Labutti K."/>
            <person name="Salamov A."/>
            <person name="Andreopoulos B."/>
            <person name="Baker S."/>
            <person name="Barry K."/>
            <person name="Bills G."/>
            <person name="Bluhm B."/>
            <person name="Cannon C."/>
            <person name="Castanera R."/>
            <person name="Culley D."/>
            <person name="Daum C."/>
            <person name="Ezra D."/>
            <person name="Gonzalez J."/>
            <person name="Henrissat B."/>
            <person name="Kuo A."/>
            <person name="Liang C."/>
            <person name="Lipzen A."/>
            <person name="Lutzoni F."/>
            <person name="Magnuson J."/>
            <person name="Mondo S."/>
            <person name="Nolan M."/>
            <person name="Ohm R."/>
            <person name="Pangilinan J."/>
            <person name="Park H.-J."/>
            <person name="Ramirez L."/>
            <person name="Alfaro M."/>
            <person name="Sun H."/>
            <person name="Tritt A."/>
            <person name="Yoshinaga Y."/>
            <person name="Zwiers L.-H."/>
            <person name="Turgeon B."/>
            <person name="Goodwin S."/>
            <person name="Spatafora J."/>
            <person name="Crous P."/>
            <person name="Grigoriev I."/>
        </authorList>
    </citation>
    <scope>NUCLEOTIDE SEQUENCE</scope>
    <source>
        <strain evidence="2">CBS 183.55</strain>
    </source>
</reference>
<keyword evidence="1" id="KW-0472">Membrane</keyword>
<keyword evidence="1" id="KW-1133">Transmembrane helix</keyword>
<proteinExistence type="predicted"/>
<keyword evidence="1" id="KW-0812">Transmembrane</keyword>
<sequence length="186" mass="20753">MPAIWDKIRRGFGRAPSVPPPPPVGSPVADLPYDEAVAATAAMIEEWRMTQPVFPDLELGLPQPKMKPWYYGCIGGVPIHTLIHRTWTSTRDGIRTNRYMLPARLYATLWLSLLAASLGLFAVGIPEGLEAVSDQQKAMGHHDYRGPVCGPFPRGRFYRIMARQMANTLPLLVTLTIFFFPAIVRP</sequence>
<dbReference type="RefSeq" id="XP_033444047.1">
    <property type="nucleotide sequence ID" value="XM_033598166.1"/>
</dbReference>
<organism evidence="2 3">
    <name type="scientific">Didymella exigua CBS 183.55</name>
    <dbReference type="NCBI Taxonomy" id="1150837"/>
    <lineage>
        <taxon>Eukaryota</taxon>
        <taxon>Fungi</taxon>
        <taxon>Dikarya</taxon>
        <taxon>Ascomycota</taxon>
        <taxon>Pezizomycotina</taxon>
        <taxon>Dothideomycetes</taxon>
        <taxon>Pleosporomycetidae</taxon>
        <taxon>Pleosporales</taxon>
        <taxon>Pleosporineae</taxon>
        <taxon>Didymellaceae</taxon>
        <taxon>Didymella</taxon>
    </lineage>
</organism>
<dbReference type="EMBL" id="ML979001">
    <property type="protein sequence ID" value="KAF1923794.1"/>
    <property type="molecule type" value="Genomic_DNA"/>
</dbReference>